<dbReference type="InterPro" id="IPR029044">
    <property type="entry name" value="Nucleotide-diphossugar_trans"/>
</dbReference>
<evidence type="ECO:0008006" key="3">
    <source>
        <dbReference type="Google" id="ProtNLM"/>
    </source>
</evidence>
<dbReference type="KEGG" id="nbe:Back2_14150"/>
<evidence type="ECO:0000313" key="2">
    <source>
        <dbReference type="Proteomes" id="UP000271573"/>
    </source>
</evidence>
<proteinExistence type="predicted"/>
<reference evidence="1 2" key="1">
    <citation type="submission" date="2018-11" db="EMBL/GenBank/DDBJ databases">
        <title>Complete genome sequence of Nocardioides baekrokdamisoli strain KCTC 39748.</title>
        <authorList>
            <person name="Kang S.W."/>
            <person name="Lee K.C."/>
            <person name="Kim K.K."/>
            <person name="Kim J.S."/>
            <person name="Kim D.S."/>
            <person name="Ko S.H."/>
            <person name="Yang S.H."/>
            <person name="Shin Y.K."/>
            <person name="Lee J.S."/>
        </authorList>
    </citation>
    <scope>NUCLEOTIDE SEQUENCE [LARGE SCALE GENOMIC DNA]</scope>
    <source>
        <strain evidence="1 2">KCTC 39748</strain>
    </source>
</reference>
<dbReference type="Proteomes" id="UP000271573">
    <property type="component" value="Chromosome"/>
</dbReference>
<sequence>MPPTTVETVPTAYFTILSSNYMPKAMSLAESLAAHHPGARLKVVLIDALSDDELPTIPSVDLLSTAFLGLGEAEVLRLTMIYELIEFATAIKPMVFRRLLEEAENAVYLDPDTFLTAPMLELGPDLAATAGGILLTPHFLEPVPADSGLSEGHLLHVGVYNLGFCAVDRRAVGFLDWWWGHLKNECLWDPMNGLFVDQKFCDIGSVLFKAGAWYHYGYNVSVANLHERPIEIDGDGFVMRTTGEPLRLFHFHAYDSKRPQELSTRYERTTAHMLSDEAVAEIVRRYGALVVKWEKELPPARPYPFTHDQAGKPLTRHLRRIYRQQALAGQEPPSPFRAEDAEAFAAWRKAAWKPIVKDVVGSSVKGARLVLPEEVAAFKKKFPKAARKVRSGVDSGGIWGH</sequence>
<gene>
    <name evidence="1" type="ORF">Back2_14150</name>
</gene>
<evidence type="ECO:0000313" key="1">
    <source>
        <dbReference type="EMBL" id="BBH17128.1"/>
    </source>
</evidence>
<dbReference type="RefSeq" id="WP_125568052.1">
    <property type="nucleotide sequence ID" value="NZ_AP019307.1"/>
</dbReference>
<dbReference type="EMBL" id="AP019307">
    <property type="protein sequence ID" value="BBH17128.1"/>
    <property type="molecule type" value="Genomic_DNA"/>
</dbReference>
<organism evidence="1 2">
    <name type="scientific">Nocardioides baekrokdamisoli</name>
    <dbReference type="NCBI Taxonomy" id="1804624"/>
    <lineage>
        <taxon>Bacteria</taxon>
        <taxon>Bacillati</taxon>
        <taxon>Actinomycetota</taxon>
        <taxon>Actinomycetes</taxon>
        <taxon>Propionibacteriales</taxon>
        <taxon>Nocardioidaceae</taxon>
        <taxon>Nocardioides</taxon>
    </lineage>
</organism>
<protein>
    <recommendedName>
        <fullName evidence="3">Glycosyl transferase</fullName>
    </recommendedName>
</protein>
<dbReference type="AlphaFoldDB" id="A0A3G9J0G7"/>
<keyword evidence="2" id="KW-1185">Reference proteome</keyword>
<accession>A0A3G9J0G7</accession>
<dbReference type="OrthoDB" id="9765330at2"/>
<name>A0A3G9J0G7_9ACTN</name>
<dbReference type="SUPFAM" id="SSF53448">
    <property type="entry name" value="Nucleotide-diphospho-sugar transferases"/>
    <property type="match status" value="1"/>
</dbReference>
<dbReference type="Gene3D" id="3.90.550.10">
    <property type="entry name" value="Spore Coat Polysaccharide Biosynthesis Protein SpsA, Chain A"/>
    <property type="match status" value="1"/>
</dbReference>